<dbReference type="AlphaFoldDB" id="A0A927QJ82"/>
<comment type="caution">
    <text evidence="1">The sequence shown here is derived from an EMBL/GenBank/DDBJ whole genome shotgun (WGS) entry which is preliminary data.</text>
</comment>
<evidence type="ECO:0000313" key="2">
    <source>
        <dbReference type="Proteomes" id="UP000661025"/>
    </source>
</evidence>
<accession>A0A927QJ82</accession>
<reference evidence="1" key="1">
    <citation type="submission" date="2020-09" db="EMBL/GenBank/DDBJ databases">
        <title>Streptomyces canutascabiei sp. nov., which causes potato common scab and is distributed across the world.</title>
        <authorList>
            <person name="Nguyen H.P."/>
            <person name="Weisberg A.J."/>
            <person name="Chang J.H."/>
            <person name="Clarke C.R."/>
        </authorList>
    </citation>
    <scope>NUCLEOTIDE SEQUENCE</scope>
    <source>
        <strain evidence="1">ID-01-6.2a</strain>
    </source>
</reference>
<name>A0A927QJ82_9ACTN</name>
<dbReference type="Proteomes" id="UP000661025">
    <property type="component" value="Unassembled WGS sequence"/>
</dbReference>
<dbReference type="GeneID" id="79931597"/>
<sequence>MPTLDYLINEREQLRLRFLQPGHASRHGVTRVAEVVVRPLREAPPTIAS</sequence>
<dbReference type="EMBL" id="JACYXT010000024">
    <property type="protein sequence ID" value="MBD9729238.1"/>
    <property type="molecule type" value="Genomic_DNA"/>
</dbReference>
<evidence type="ECO:0000313" key="1">
    <source>
        <dbReference type="EMBL" id="MBD9729238.1"/>
    </source>
</evidence>
<proteinExistence type="predicted"/>
<organism evidence="1 2">
    <name type="scientific">Streptomyces caniscabiei</name>
    <dbReference type="NCBI Taxonomy" id="2746961"/>
    <lineage>
        <taxon>Bacteria</taxon>
        <taxon>Bacillati</taxon>
        <taxon>Actinomycetota</taxon>
        <taxon>Actinomycetes</taxon>
        <taxon>Kitasatosporales</taxon>
        <taxon>Streptomycetaceae</taxon>
        <taxon>Streptomyces</taxon>
    </lineage>
</organism>
<dbReference type="RefSeq" id="WP_179202793.1">
    <property type="nucleotide sequence ID" value="NZ_CP119182.1"/>
</dbReference>
<protein>
    <submittedName>
        <fullName evidence="1">Uncharacterized protein</fullName>
    </submittedName>
</protein>
<gene>
    <name evidence="1" type="ORF">IHE70_39870</name>
</gene>